<organism evidence="4 5">
    <name type="scientific">Halobacteriovorax vibrionivorans</name>
    <dbReference type="NCBI Taxonomy" id="2152716"/>
    <lineage>
        <taxon>Bacteria</taxon>
        <taxon>Pseudomonadati</taxon>
        <taxon>Bdellovibrionota</taxon>
        <taxon>Bacteriovoracia</taxon>
        <taxon>Bacteriovoracales</taxon>
        <taxon>Halobacteriovoraceae</taxon>
        <taxon>Halobacteriovorax</taxon>
    </lineage>
</organism>
<evidence type="ECO:0000313" key="5">
    <source>
        <dbReference type="Proteomes" id="UP000443582"/>
    </source>
</evidence>
<proteinExistence type="predicted"/>
<dbReference type="Proteomes" id="UP000443582">
    <property type="component" value="Unassembled WGS sequence"/>
</dbReference>
<feature type="domain" description="CBS" evidence="3">
    <location>
        <begin position="73"/>
        <end position="131"/>
    </location>
</feature>
<gene>
    <name evidence="4" type="ORF">DAY19_00055</name>
</gene>
<keyword evidence="1 2" id="KW-0129">CBS domain</keyword>
<dbReference type="InterPro" id="IPR046342">
    <property type="entry name" value="CBS_dom_sf"/>
</dbReference>
<feature type="domain" description="CBS" evidence="3">
    <location>
        <begin position="10"/>
        <end position="65"/>
    </location>
</feature>
<accession>A0ABY0IGY6</accession>
<dbReference type="PROSITE" id="PS51371">
    <property type="entry name" value="CBS"/>
    <property type="match status" value="2"/>
</dbReference>
<reference evidence="5" key="1">
    <citation type="journal article" date="2019" name="Int. J. Syst. Evol. Microbiol.">
        <title>Halobacteriovorax valvorus sp. nov., a novel prokaryotic predator isolated from coastal seawater of China.</title>
        <authorList>
            <person name="Chen M.-X."/>
        </authorList>
    </citation>
    <scope>NUCLEOTIDE SEQUENCE [LARGE SCALE GENOMIC DNA]</scope>
    <source>
        <strain evidence="5">BL9</strain>
    </source>
</reference>
<name>A0ABY0IGY6_9BACT</name>
<dbReference type="SUPFAM" id="SSF54631">
    <property type="entry name" value="CBS-domain pair"/>
    <property type="match status" value="1"/>
</dbReference>
<dbReference type="PANTHER" id="PTHR43080:SF2">
    <property type="entry name" value="CBS DOMAIN-CONTAINING PROTEIN"/>
    <property type="match status" value="1"/>
</dbReference>
<dbReference type="InterPro" id="IPR051257">
    <property type="entry name" value="Diverse_CBS-Domain"/>
</dbReference>
<dbReference type="InterPro" id="IPR000644">
    <property type="entry name" value="CBS_dom"/>
</dbReference>
<dbReference type="RefSeq" id="WP_114705137.1">
    <property type="nucleotide sequence ID" value="NZ_QDKL01000001.1"/>
</dbReference>
<dbReference type="PANTHER" id="PTHR43080">
    <property type="entry name" value="CBS DOMAIN-CONTAINING PROTEIN CBSX3, MITOCHONDRIAL"/>
    <property type="match status" value="1"/>
</dbReference>
<evidence type="ECO:0000313" key="4">
    <source>
        <dbReference type="EMBL" id="RZF22193.1"/>
    </source>
</evidence>
<evidence type="ECO:0000256" key="1">
    <source>
        <dbReference type="ARBA" id="ARBA00023122"/>
    </source>
</evidence>
<dbReference type="Pfam" id="PF00571">
    <property type="entry name" value="CBS"/>
    <property type="match status" value="2"/>
</dbReference>
<comment type="caution">
    <text evidence="4">The sequence shown here is derived from an EMBL/GenBank/DDBJ whole genome shotgun (WGS) entry which is preliminary data.</text>
</comment>
<sequence>MKNIKVEEFTTPILHVISENALLDQAFSIMKENNIRHLPVSDGEQILGIISERDVMALYGKGWQEAIRVRDFMNESVLSVYRGDNLGEVAYQLSNNKVGSAIVLDENGKVYGIFTVTDALNALVEIFVTDAYERSDLR</sequence>
<protein>
    <submittedName>
        <fullName evidence="4">CBS domain-containing protein</fullName>
    </submittedName>
</protein>
<evidence type="ECO:0000256" key="2">
    <source>
        <dbReference type="PROSITE-ProRule" id="PRU00703"/>
    </source>
</evidence>
<dbReference type="Gene3D" id="3.10.580.10">
    <property type="entry name" value="CBS-domain"/>
    <property type="match status" value="2"/>
</dbReference>
<dbReference type="EMBL" id="QDKL01000001">
    <property type="protein sequence ID" value="RZF22193.1"/>
    <property type="molecule type" value="Genomic_DNA"/>
</dbReference>
<keyword evidence="5" id="KW-1185">Reference proteome</keyword>
<evidence type="ECO:0000259" key="3">
    <source>
        <dbReference type="PROSITE" id="PS51371"/>
    </source>
</evidence>
<dbReference type="SMART" id="SM00116">
    <property type="entry name" value="CBS"/>
    <property type="match status" value="2"/>
</dbReference>